<comment type="similarity">
    <text evidence="2 3">Belongs to the small heat shock protein (HSP20) family.</text>
</comment>
<accession>A0A443RIF9</accession>
<keyword evidence="7" id="KW-1185">Reference proteome</keyword>
<dbReference type="Pfam" id="PF00011">
    <property type="entry name" value="HSP20"/>
    <property type="match status" value="1"/>
</dbReference>
<evidence type="ECO:0000259" key="5">
    <source>
        <dbReference type="PROSITE" id="PS01031"/>
    </source>
</evidence>
<keyword evidence="1" id="KW-0346">Stress response</keyword>
<organism evidence="6 7">
    <name type="scientific">Dinothrombium tinctorium</name>
    <dbReference type="NCBI Taxonomy" id="1965070"/>
    <lineage>
        <taxon>Eukaryota</taxon>
        <taxon>Metazoa</taxon>
        <taxon>Ecdysozoa</taxon>
        <taxon>Arthropoda</taxon>
        <taxon>Chelicerata</taxon>
        <taxon>Arachnida</taxon>
        <taxon>Acari</taxon>
        <taxon>Acariformes</taxon>
        <taxon>Trombidiformes</taxon>
        <taxon>Prostigmata</taxon>
        <taxon>Anystina</taxon>
        <taxon>Parasitengona</taxon>
        <taxon>Trombidioidea</taxon>
        <taxon>Trombidiidae</taxon>
        <taxon>Dinothrombium</taxon>
    </lineage>
</organism>
<feature type="compositionally biased region" description="Basic and acidic residues" evidence="4">
    <location>
        <begin position="167"/>
        <end position="176"/>
    </location>
</feature>
<evidence type="ECO:0000313" key="6">
    <source>
        <dbReference type="EMBL" id="RWS15066.1"/>
    </source>
</evidence>
<dbReference type="PANTHER" id="PTHR45640">
    <property type="entry name" value="HEAT SHOCK PROTEIN HSP-12.2-RELATED"/>
    <property type="match status" value="1"/>
</dbReference>
<dbReference type="InterPro" id="IPR001436">
    <property type="entry name" value="Alpha-crystallin/sHSP_animal"/>
</dbReference>
<evidence type="ECO:0000256" key="3">
    <source>
        <dbReference type="RuleBase" id="RU003616"/>
    </source>
</evidence>
<reference evidence="6 7" key="1">
    <citation type="journal article" date="2018" name="Gigascience">
        <title>Genomes of trombidid mites reveal novel predicted allergens and laterally-transferred genes associated with secondary metabolism.</title>
        <authorList>
            <person name="Dong X."/>
            <person name="Chaisiri K."/>
            <person name="Xia D."/>
            <person name="Armstrong S.D."/>
            <person name="Fang Y."/>
            <person name="Donnelly M.J."/>
            <person name="Kadowaki T."/>
            <person name="McGarry J.W."/>
            <person name="Darby A.C."/>
            <person name="Makepeace B.L."/>
        </authorList>
    </citation>
    <scope>NUCLEOTIDE SEQUENCE [LARGE SCALE GENOMIC DNA]</scope>
    <source>
        <strain evidence="6">UoL-WK</strain>
    </source>
</reference>
<feature type="compositionally biased region" description="Polar residues" evidence="4">
    <location>
        <begin position="155"/>
        <end position="166"/>
    </location>
</feature>
<dbReference type="PROSITE" id="PS01031">
    <property type="entry name" value="SHSP"/>
    <property type="match status" value="1"/>
</dbReference>
<dbReference type="GO" id="GO:0005737">
    <property type="term" value="C:cytoplasm"/>
    <property type="evidence" value="ECO:0007669"/>
    <property type="project" value="TreeGrafter"/>
</dbReference>
<feature type="domain" description="SHSP" evidence="5">
    <location>
        <begin position="45"/>
        <end position="156"/>
    </location>
</feature>
<dbReference type="Gene3D" id="2.60.40.790">
    <property type="match status" value="1"/>
</dbReference>
<dbReference type="STRING" id="1965070.A0A443RIF9"/>
<dbReference type="PRINTS" id="PR00299">
    <property type="entry name" value="ACRYSTALLIN"/>
</dbReference>
<sequence>MSLLVPYDFTRDLLDVFDFSDHMLDIGFDDLCPKRRRRPLLITPLSRKQLRNDVRKGVKRNADGFTVQVDCAHFKPEELSVKTVDNDVIVHGKHEERPDEHGYVKREFTRRYTIPEDVEAEQMSSSLDSQGTLTITAPRKKLKTASNEKIIPITVTDTPQIDSSNANDKDEQRDGNQCEDAEKECKQQPLSSSEEGPAFRAYLAHKASIYKCLAESWWEKASKSIKEGWESTQTAAKKAGKGAKEWVDKKLCTAVGKSCTGKLHISCCGGKCVGGVCVGLPIA</sequence>
<dbReference type="Proteomes" id="UP000285301">
    <property type="component" value="Unassembled WGS sequence"/>
</dbReference>
<dbReference type="GO" id="GO:0009408">
    <property type="term" value="P:response to heat"/>
    <property type="evidence" value="ECO:0007669"/>
    <property type="project" value="TreeGrafter"/>
</dbReference>
<gene>
    <name evidence="6" type="ORF">B4U79_10523</name>
</gene>
<dbReference type="CDD" id="cd06526">
    <property type="entry name" value="metazoan_ACD"/>
    <property type="match status" value="1"/>
</dbReference>
<protein>
    <submittedName>
        <fullName evidence="6">Protein lethal(2)essential for life-like protein</fullName>
    </submittedName>
</protein>
<comment type="caution">
    <text evidence="6">The sequence shown here is derived from an EMBL/GenBank/DDBJ whole genome shotgun (WGS) entry which is preliminary data.</text>
</comment>
<dbReference type="EMBL" id="NCKU01000554">
    <property type="protein sequence ID" value="RWS15066.1"/>
    <property type="molecule type" value="Genomic_DNA"/>
</dbReference>
<dbReference type="OrthoDB" id="1431247at2759"/>
<proteinExistence type="inferred from homology"/>
<evidence type="ECO:0000313" key="7">
    <source>
        <dbReference type="Proteomes" id="UP000285301"/>
    </source>
</evidence>
<evidence type="ECO:0000256" key="4">
    <source>
        <dbReference type="SAM" id="MobiDB-lite"/>
    </source>
</evidence>
<evidence type="ECO:0000256" key="1">
    <source>
        <dbReference type="ARBA" id="ARBA00023016"/>
    </source>
</evidence>
<dbReference type="GO" id="GO:0051082">
    <property type="term" value="F:unfolded protein binding"/>
    <property type="evidence" value="ECO:0007669"/>
    <property type="project" value="TreeGrafter"/>
</dbReference>
<dbReference type="InterPro" id="IPR002068">
    <property type="entry name" value="A-crystallin/Hsp20_dom"/>
</dbReference>
<dbReference type="GO" id="GO:0005634">
    <property type="term" value="C:nucleus"/>
    <property type="evidence" value="ECO:0007669"/>
    <property type="project" value="TreeGrafter"/>
</dbReference>
<feature type="region of interest" description="Disordered" evidence="4">
    <location>
        <begin position="153"/>
        <end position="192"/>
    </location>
</feature>
<dbReference type="SUPFAM" id="SSF49764">
    <property type="entry name" value="HSP20-like chaperones"/>
    <property type="match status" value="1"/>
</dbReference>
<dbReference type="PANTHER" id="PTHR45640:SF13">
    <property type="entry name" value="HEAT SHOCK PROTEIN 22-RELATED"/>
    <property type="match status" value="1"/>
</dbReference>
<dbReference type="InterPro" id="IPR008978">
    <property type="entry name" value="HSP20-like_chaperone"/>
</dbReference>
<name>A0A443RIF9_9ACAR</name>
<evidence type="ECO:0000256" key="2">
    <source>
        <dbReference type="PROSITE-ProRule" id="PRU00285"/>
    </source>
</evidence>
<dbReference type="GO" id="GO:0042026">
    <property type="term" value="P:protein refolding"/>
    <property type="evidence" value="ECO:0007669"/>
    <property type="project" value="TreeGrafter"/>
</dbReference>
<dbReference type="AlphaFoldDB" id="A0A443RIF9"/>